<accession>Q3JSH2</accession>
<feature type="region of interest" description="Disordered" evidence="1">
    <location>
        <begin position="777"/>
        <end position="817"/>
    </location>
</feature>
<feature type="compositionally biased region" description="Basic and acidic residues" evidence="1">
    <location>
        <begin position="2334"/>
        <end position="2361"/>
    </location>
</feature>
<feature type="compositionally biased region" description="Basic and acidic residues" evidence="1">
    <location>
        <begin position="3259"/>
        <end position="3280"/>
    </location>
</feature>
<organism evidence="2 3">
    <name type="scientific">Burkholderia pseudomallei (strain 1710b)</name>
    <dbReference type="NCBI Taxonomy" id="320372"/>
    <lineage>
        <taxon>Bacteria</taxon>
        <taxon>Pseudomonadati</taxon>
        <taxon>Pseudomonadota</taxon>
        <taxon>Betaproteobacteria</taxon>
        <taxon>Burkholderiales</taxon>
        <taxon>Burkholderiaceae</taxon>
        <taxon>Burkholderia</taxon>
        <taxon>pseudomallei group</taxon>
    </lineage>
</organism>
<evidence type="ECO:0000256" key="1">
    <source>
        <dbReference type="SAM" id="MobiDB-lite"/>
    </source>
</evidence>
<feature type="region of interest" description="Disordered" evidence="1">
    <location>
        <begin position="3062"/>
        <end position="3084"/>
    </location>
</feature>
<evidence type="ECO:0000313" key="3">
    <source>
        <dbReference type="Proteomes" id="UP000002700"/>
    </source>
</evidence>
<dbReference type="EnsemblBacteria" id="ABA48222">
    <property type="protein sequence ID" value="ABA48222"/>
    <property type="gene ID" value="BURPS1710b_2087"/>
</dbReference>
<protein>
    <submittedName>
        <fullName evidence="2">Uncharacterized protein</fullName>
    </submittedName>
</protein>
<dbReference type="PROSITE" id="PS50096">
    <property type="entry name" value="IQ"/>
    <property type="match status" value="1"/>
</dbReference>
<name>Q3JSH2_BURP1</name>
<feature type="region of interest" description="Disordered" evidence="1">
    <location>
        <begin position="88"/>
        <end position="110"/>
    </location>
</feature>
<feature type="region of interest" description="Disordered" evidence="1">
    <location>
        <begin position="2949"/>
        <end position="2990"/>
    </location>
</feature>
<gene>
    <name evidence="2" type="ordered locus">BURPS1710b_2087</name>
</gene>
<sequence>MSALLGFELAEQRVDRARGVALAAGVARAVDRRRAARERALVEDRAQRQRERPLQVRLRVRLRGEQRMAAEREEIVVAAELRQRQHALPDRRERALGGGSRRVDDARVEHGRRQRTAIALAVRRDGQRIERDELRGHHVGGQSRAQPLDLRGRVEPGGRRARDVADEPLVAHDHDRVAHAVRRAQQRLDLAELDALAAQLHLRVEAAEIVERAVRAPPREVARAVQARARHERIGHEALGRQRRAAQVAAREPGAAQVQFPRRADGRRVQRRVEHVQSQVRDRVADRHRVGRGVVGRAAPVRHVDRRLGRAVQVVQLRVRQQRGDARDELGRERLAARDDRAHARAARGRAEIVEIRDERGKHRRHEVQRRHAMRVDRGDEARRIAVIARRRDRELRADGERPDELPHRHVEAERRLVQHDVVGREPVRALHPGDPVRERAVRVARALRLAGRAGRVDQVRELPGRDVGRRRDALGFGFRAGRAREQFVDGDDGGIRARERRVDARAQMRLRDHHGRLRVAEQIRDPLGRIVGIDGQVRGARLHRADERDDHVERALDAQRDDRIGPHAGCGERRRDAVRLRVELAVAHLRARAVAAVGGGKAFERDRVGPRARGRFELREQRRALRGGPVELGRVGARDQREIVGARARDRAERRVRMVDEPRDARGERAVQRLDARRADARGIVAVVDRERVARLDHERHREIGGLDVAQVALLQRARIAPLPRFVDRVVLEHDKRVEQRAAQARPLLDLVERRVRVLERRRVVALQAREPVARGELRQRRGDHGQRVDEQAEHGVDVGQRVRASRDRRAERDRAAVRDALQRERPRALHDRVDGHFHAARRFADARGVRRGQRRAPVRAAGRLMRGRALGDVRRLVEPCEAAEPERAVRLRIAPREPRDEIAVARARRRGERIRARRLDVVAQHVREQARGAPAVEQQMVAGPDEPPVGVVRADQRHAHQRRRREIEAARAVGGEPGVERRVERRGRRMRAAPVDDLDRHARVAVDDLHRRRLVRGEAGAQDVVARHGRVERGAQPLDVGIDERRDELVHVRRALRREQRMEQYALLHRRQRIDVVDRARIERQPVERRLREAARARERIVAGRRARAALGDARAARGGERAQRGVEPRGERVDRRAVELRRAVHPVHLQRALAVRADIRVDRERVAERPRRIALAARAAEARHERGVARRVELAQVVERHARAGDPRERGARRVVAVVAQHAEAETLVRHRAQRILHAGERRGGRRLHRERHRIVARQPAERAARVEFVEERLAAVPLQLEPARGRARVLAERGDERRDQQLDRLRAVRGVRVGEHFARERRVERLDHDVGVRVGRRRIRAIRPQIVVRRGERRPVRQLARERPGRIAGRARKTRRPFGRARARRPEPHRAALARGAVRGVEIVEQHAPRHAVDDRVVDRQIQLRRAARQHRGERARERAVRQVERGLQRVELRERIRFVARGGGRERQRVERARRGRALPPAAVARRREAFAEYRVVREQRVERAREGVEIERAGDVERDRLIPVAAARNIEREEAQLRGREHRFVAAGGGGIRADGRAMRRAARRRVGLDRHGDARELGERRAVEQLLRRELDAALARARDHLQHENRIAAELEEVVVAADARRLQHVAPDLGERRLDRALRRVLVARRRRRGRRRARAQRRAIDLAVRGHGQRVEHDERGGHHVVGQARGERVAQRIGRDPRAGLGRRERGEAQPPFVLERERFCLRDAGQRAQRGAHLAGLDPVAADLHLVVETPEEIEPAVGAQPHAVARPVDARARHVRVRNEALGARRRAAQIAAREARAAEVQFADRADGHARAVRVEHACVRVRQRPAERHAARRFAGRRRGGRAQVRLRGCGRVAHERADARLGRPIVIDHAAVRLQRGDALDERPRQRLAARDERVRGQHVGRALRVEQRVQMARHDLQHADLARRHLVREAVRIERRLRGQQMQRAARAQRAEQRRVAEVGRDRRHHRHRRVRRERELVEHPGDVVGERAMRHDDALGRARRARRENQIRGLLRLRRHARRGRVRERRVVRACVDVLHRDAVELAERVERACREHPARAARGERRGDPLARRRRIERHRVRARLQHAEERDDEARRTLDADRDGRFRAGRFVARGVAPQRERDAVRRVVELGEREPRVGIRERDAMRMLGRLAREEREHVRRGRERPAGDERARRAGLRNRERGDRAARLAHRVLDERGEAVEPGVRGRLVDPVPRVSSDEFDAARVVGEIERVIEARGRVEARRHPHGRARQRRAALQIELLRELHAQPLVAAPHGGLHSVDHLVERHVLMRERAERGVAHRGDERFERLRGRHARAQRERVEEQADERRGFRPRALRDRRGDDEIALARQAKEPRVERGEQHRKRRRMQPPRGGAHRVRRGGRQTPREPAAAIVALGRARAVERQRERRGRAVERAAPVGELARGLVRIERVALPLRVIRILDRQRRQLGRAAFGECRVGGRQLGERAARAPAVAHRVVRRQQETLRAVGERDEQRAHEWAVGQIERRARMALGQLGKTRGARRAGLAAQVDGGDPHRQRRMDALEDDAVVVLDERRAPRLVARDQHVERALQRAEVERAVDVPVERHVIRGPGVLRAREHPEALLRERSGTLERAGRLGRLTRRARPAHLARRARVDCIGRDRAPRRRPDRGRLPRFALGRIDARGELGERRVVEERVEPQVHAPVEPDRRLQLHRGERIAAAREEAVDAADRRRVVQEPLPERGDAALGVGARRVDIRGGLGRPRRDRVAQRDAVELAVQRVRQLVEAHEPVRQPRGRQMRGHMRAQRVVVRRRIAARVAAGRRFARRGRERDARDQLRAPARRLGEHARVAHARMREQARGDLGRLDAHAAHLHLVVDPAEIVERAVRALAREVARAVDPRAGLARRIRQEALGRQRGAAVIAAREARAAEQQLARFAARDRAVGALDARDAPADRPADRQRRVAVARVERGRRARRDRPEHRRDHGFGRPVAVDEANRGEHATDLVERVLRHRLAAEQQHAQRRRHAFARAHGRELAQVRGRQRRVRHALARDQRVRGVGRERRRIADDDAGADRERHEPRLDRDVEVHRREMQHAIVGPDRQRFGERVAMRGERAVLDDDRLRRARRAGRIDHVRGRARMHVAAVLARRGRVRRGDAADVEAPREARAHRGVGRCVDDAVREPRVARDPVEPRGRMARIERDERAARLHHREQRDEQVARARDAHADRHLRAHARRAQLRGEARGALVEFAARETHGVGRERRERGRVGVESRKRVDSMMQRSRKARHRA</sequence>
<feature type="compositionally biased region" description="Basic and acidic residues" evidence="1">
    <location>
        <begin position="2368"/>
        <end position="2378"/>
    </location>
</feature>
<feature type="compositionally biased region" description="Basic and acidic residues" evidence="1">
    <location>
        <begin position="2949"/>
        <end position="2989"/>
    </location>
</feature>
<dbReference type="EMBL" id="CP000124">
    <property type="protein sequence ID" value="ABA48222.1"/>
    <property type="molecule type" value="Genomic_DNA"/>
</dbReference>
<feature type="compositionally biased region" description="Basic residues" evidence="1">
    <location>
        <begin position="2379"/>
        <end position="2400"/>
    </location>
</feature>
<dbReference type="KEGG" id="bpm:BURPS1710b_2087"/>
<feature type="region of interest" description="Disordered" evidence="1">
    <location>
        <begin position="3259"/>
        <end position="3293"/>
    </location>
</feature>
<feature type="region of interest" description="Disordered" evidence="1">
    <location>
        <begin position="3209"/>
        <end position="3230"/>
    </location>
</feature>
<dbReference type="Proteomes" id="UP000002700">
    <property type="component" value="Chromosome I"/>
</dbReference>
<dbReference type="HOGENOM" id="CLU_000601_0_0_4"/>
<feature type="compositionally biased region" description="Basic and acidic residues" evidence="1">
    <location>
        <begin position="777"/>
        <end position="798"/>
    </location>
</feature>
<proteinExistence type="predicted"/>
<feature type="compositionally biased region" description="Basic and acidic residues" evidence="1">
    <location>
        <begin position="1966"/>
        <end position="1978"/>
    </location>
</feature>
<feature type="region of interest" description="Disordered" evidence="1">
    <location>
        <begin position="2328"/>
        <end position="2406"/>
    </location>
</feature>
<reference evidence="2 3" key="1">
    <citation type="submission" date="2005-09" db="EMBL/GenBank/DDBJ databases">
        <authorList>
            <person name="Woods D.E."/>
            <person name="Nierman W.C."/>
        </authorList>
    </citation>
    <scope>NUCLEOTIDE SEQUENCE [LARGE SCALE GENOMIC DNA]</scope>
    <source>
        <strain evidence="2 3">1710b</strain>
    </source>
</reference>
<feature type="region of interest" description="Disordered" evidence="1">
    <location>
        <begin position="1964"/>
        <end position="1987"/>
    </location>
</feature>
<evidence type="ECO:0000313" key="2">
    <source>
        <dbReference type="EMBL" id="ABA48222.1"/>
    </source>
</evidence>
<dbReference type="AntiFam" id="ANF00178">
    <property type="entry name" value="Shadow ORF (opposite dhbF)"/>
</dbReference>
<feature type="compositionally biased region" description="Basic and acidic residues" evidence="1">
    <location>
        <begin position="806"/>
        <end position="817"/>
    </location>
</feature>